<dbReference type="EMBL" id="JAFBBP010000001">
    <property type="protein sequence ID" value="MBM7495117.1"/>
    <property type="molecule type" value="Genomic_DNA"/>
</dbReference>
<comment type="caution">
    <text evidence="1">The sequence shown here is derived from an EMBL/GenBank/DDBJ whole genome shotgun (WGS) entry which is preliminary data.</text>
</comment>
<proteinExistence type="predicted"/>
<evidence type="ECO:0000313" key="1">
    <source>
        <dbReference type="EMBL" id="MBM7495117.1"/>
    </source>
</evidence>
<dbReference type="RefSeq" id="WP_204945607.1">
    <property type="nucleotide sequence ID" value="NZ_JAFBBP010000001.1"/>
</dbReference>
<protein>
    <submittedName>
        <fullName evidence="1">Uncharacterized protein</fullName>
    </submittedName>
</protein>
<name>A0ABS2M3U4_9ACTN</name>
<keyword evidence="2" id="KW-1185">Reference proteome</keyword>
<gene>
    <name evidence="1" type="ORF">JOD64_006339</name>
</gene>
<dbReference type="Proteomes" id="UP000764837">
    <property type="component" value="Unassembled WGS sequence"/>
</dbReference>
<reference evidence="1 2" key="1">
    <citation type="submission" date="2021-01" db="EMBL/GenBank/DDBJ databases">
        <title>Sequencing the genomes of 1000 actinobacteria strains.</title>
        <authorList>
            <person name="Klenk H.-P."/>
        </authorList>
    </citation>
    <scope>NUCLEOTIDE SEQUENCE [LARGE SCALE GENOMIC DNA]</scope>
    <source>
        <strain evidence="1 2">DSM 100204</strain>
    </source>
</reference>
<sequence length="127" mass="13888">MWQLPTPAEQELWNAVVAGVRAANQKDHGQFQTCVDRLVRLPHAWAHQVLRDTAGLLAEEQDPDEWDQRPRLATQLDYSVGLLLLLIAQLADAAQVGVGAFLDVALANAKRHGGNLASPVSHCRTGH</sequence>
<organism evidence="1 2">
    <name type="scientific">Micromonospora luteifusca</name>
    <dbReference type="NCBI Taxonomy" id="709860"/>
    <lineage>
        <taxon>Bacteria</taxon>
        <taxon>Bacillati</taxon>
        <taxon>Actinomycetota</taxon>
        <taxon>Actinomycetes</taxon>
        <taxon>Micromonosporales</taxon>
        <taxon>Micromonosporaceae</taxon>
        <taxon>Micromonospora</taxon>
    </lineage>
</organism>
<accession>A0ABS2M3U4</accession>
<evidence type="ECO:0000313" key="2">
    <source>
        <dbReference type="Proteomes" id="UP000764837"/>
    </source>
</evidence>